<evidence type="ECO:0000259" key="1">
    <source>
        <dbReference type="Pfam" id="PF13482"/>
    </source>
</evidence>
<dbReference type="PANTHER" id="PTHR38462">
    <property type="entry name" value="EXONUCLEASE-LIKE PROTEIN"/>
    <property type="match status" value="1"/>
</dbReference>
<gene>
    <name evidence="2" type="ORF">EF514_04655</name>
</gene>
<dbReference type="EMBL" id="RLIH01000005">
    <property type="protein sequence ID" value="RVU54881.1"/>
    <property type="molecule type" value="Genomic_DNA"/>
</dbReference>
<dbReference type="Gene3D" id="3.30.420.10">
    <property type="entry name" value="Ribonuclease H-like superfamily/Ribonuclease H"/>
    <property type="match status" value="1"/>
</dbReference>
<dbReference type="InterPro" id="IPR012337">
    <property type="entry name" value="RNaseH-like_sf"/>
</dbReference>
<dbReference type="PANTHER" id="PTHR38462:SF1">
    <property type="entry name" value="YPRB RIBONUCLEASE H-LIKE DOMAIN-CONTAINING PROTEIN"/>
    <property type="match status" value="1"/>
</dbReference>
<dbReference type="InterPro" id="IPR036397">
    <property type="entry name" value="RNaseH_sf"/>
</dbReference>
<dbReference type="InterPro" id="IPR038720">
    <property type="entry name" value="YprB_RNase_H-like_dom"/>
</dbReference>
<dbReference type="OrthoDB" id="9790530at2"/>
<accession>A0A437S7G9</accession>
<name>A0A437S7G9_9FIRM</name>
<dbReference type="SUPFAM" id="SSF53098">
    <property type="entry name" value="Ribonuclease H-like"/>
    <property type="match status" value="1"/>
</dbReference>
<proteinExistence type="predicted"/>
<reference evidence="2 3" key="1">
    <citation type="submission" date="2018-11" db="EMBL/GenBank/DDBJ databases">
        <title>Genome sequencing and assembly of Anaerosphaera sp. nov., GS7-6-2.</title>
        <authorList>
            <person name="Rettenmaier R."/>
            <person name="Liebl W."/>
            <person name="Zverlov V."/>
        </authorList>
    </citation>
    <scope>NUCLEOTIDE SEQUENCE [LARGE SCALE GENOMIC DNA]</scope>
    <source>
        <strain evidence="2 3">GS7-6-2</strain>
    </source>
</reference>
<feature type="domain" description="YprB ribonuclease H-like" evidence="1">
    <location>
        <begin position="25"/>
        <end position="178"/>
    </location>
</feature>
<dbReference type="Proteomes" id="UP000288812">
    <property type="component" value="Unassembled WGS sequence"/>
</dbReference>
<evidence type="ECO:0000313" key="2">
    <source>
        <dbReference type="EMBL" id="RVU54881.1"/>
    </source>
</evidence>
<organism evidence="2 3">
    <name type="scientific">Anaerosphaera multitolerans</name>
    <dbReference type="NCBI Taxonomy" id="2487351"/>
    <lineage>
        <taxon>Bacteria</taxon>
        <taxon>Bacillati</taxon>
        <taxon>Bacillota</taxon>
        <taxon>Tissierellia</taxon>
        <taxon>Tissierellales</taxon>
        <taxon>Peptoniphilaceae</taxon>
        <taxon>Anaerosphaera</taxon>
    </lineage>
</organism>
<protein>
    <recommendedName>
        <fullName evidence="1">YprB ribonuclease H-like domain-containing protein</fullName>
    </recommendedName>
</protein>
<evidence type="ECO:0000313" key="3">
    <source>
        <dbReference type="Proteomes" id="UP000288812"/>
    </source>
</evidence>
<dbReference type="Pfam" id="PF13482">
    <property type="entry name" value="RNase_H_2"/>
    <property type="match status" value="1"/>
</dbReference>
<dbReference type="RefSeq" id="WP_127724264.1">
    <property type="nucleotide sequence ID" value="NZ_RLIH01000005.1"/>
</dbReference>
<dbReference type="AlphaFoldDB" id="A0A437S7G9"/>
<keyword evidence="3" id="KW-1185">Reference proteome</keyword>
<sequence length="306" mass="36164">MREYIFDFNIKDKFILNNFKNHIALDIETTGLSRKKDSIFLICTCEIKESTELKLLFADDLKEEIEILQSIKLNNKNIITYNGQSFDVPFIKERKQIYKIPNDNILNFDLYRYLTNYKFLLNLKNYKQKTVEEFLNINRDEFTSGGNIVELYKNYLVDKDEIILNEIITHNKDDVSGLVQSLKILEILDNKLSLNVKDESFKIENIIFDKNFLIIKGNTSVNTSLYYNLFNYSFIVEDKNFIIEIETEKNLYKENVYCNYVQKSNFQNLENISGIPSPKDILILSTDKIIYDNIQNLVRSILEKHL</sequence>
<comment type="caution">
    <text evidence="2">The sequence shown here is derived from an EMBL/GenBank/DDBJ whole genome shotgun (WGS) entry which is preliminary data.</text>
</comment>
<dbReference type="GO" id="GO:0003676">
    <property type="term" value="F:nucleic acid binding"/>
    <property type="evidence" value="ECO:0007669"/>
    <property type="project" value="InterPro"/>
</dbReference>